<reference evidence="1 3" key="1">
    <citation type="submission" date="2020-05" db="EMBL/GenBank/DDBJ databases">
        <title>Characterization of novel class B3 metallo-beta-lactamase from novel Pseudomonas species.</title>
        <authorList>
            <person name="Yamada K."/>
            <person name="Aoki K."/>
            <person name="Ishii Y."/>
        </authorList>
    </citation>
    <scope>NUCLEOTIDE SEQUENCE [LARGE SCALE GENOMIC DNA]</scope>
    <source>
        <strain evidence="1 3">TUM18999</strain>
        <strain evidence="2 4">TUM20286</strain>
    </source>
</reference>
<evidence type="ECO:0000313" key="2">
    <source>
        <dbReference type="EMBL" id="GJN52142.1"/>
    </source>
</evidence>
<evidence type="ECO:0000313" key="4">
    <source>
        <dbReference type="Proteomes" id="UP001054892"/>
    </source>
</evidence>
<sequence length="407" mass="45788">MGFLDFLFNRKPSPDDFAVLFESAARKAGFKGEMTYRPREFRLVYGDSAFFNLHNAYREYCGQRGAKRRQALQSYITALCENQRSLALPLDEARPLLLPVVRSRGMIEDLRLHHLRTEGNDLEFDPVYLPMGDDAVVLLAIDHPESTATLVQGPDKSWGITLEEGMAIALTNLRDSTGDSFVEVVPGLFRGNWNDSYDISRILLPDVLERLPLKGRPLFMVPSRETLLVTGDRDGHGLAAMVELSLEAATEGRAISSGLYCYQDGKVAPYTAHNPLLQARLERMRRLATKAEYDTQKHALDLIHEENSTDIFVATYQLYAVQEDPDMLFSIASWTEGVDSLLPRVDRLVLVRPNEDCSDAETRAVSWEQAMALLGDLLEEAPGFYPPRYRTLGFPEPSRAELLDELG</sequence>
<gene>
    <name evidence="1" type="ORF">TUM18999_26910</name>
    <name evidence="2" type="ORF">TUM20286_18940</name>
</gene>
<dbReference type="EMBL" id="BQKM01000003">
    <property type="protein sequence ID" value="GJN52142.1"/>
    <property type="molecule type" value="Genomic_DNA"/>
</dbReference>
<name>A0A6J4E4H2_9PSED</name>
<dbReference type="Proteomes" id="UP000509383">
    <property type="component" value="Chromosome"/>
</dbReference>
<proteinExistence type="predicted"/>
<accession>A0A6J4E4H2</accession>
<evidence type="ECO:0000313" key="3">
    <source>
        <dbReference type="Proteomes" id="UP000509383"/>
    </source>
</evidence>
<dbReference type="Proteomes" id="UP001054892">
    <property type="component" value="Unassembled WGS sequence"/>
</dbReference>
<evidence type="ECO:0008006" key="5">
    <source>
        <dbReference type="Google" id="ProtNLM"/>
    </source>
</evidence>
<dbReference type="RefSeq" id="WP_173174170.1">
    <property type="nucleotide sequence ID" value="NZ_AP023189.1"/>
</dbReference>
<dbReference type="AlphaFoldDB" id="A0A6J4E4H2"/>
<keyword evidence="4" id="KW-1185">Reference proteome</keyword>
<dbReference type="KEGG" id="ptw:TUM18999_26910"/>
<protein>
    <recommendedName>
        <fullName evidence="5">DUF1444 domain-containing protein</fullName>
    </recommendedName>
</protein>
<organism evidence="1 3">
    <name type="scientific">Pseudomonas tohonis</name>
    <dbReference type="NCBI Taxonomy" id="2725477"/>
    <lineage>
        <taxon>Bacteria</taxon>
        <taxon>Pseudomonadati</taxon>
        <taxon>Pseudomonadota</taxon>
        <taxon>Gammaproteobacteria</taxon>
        <taxon>Pseudomonadales</taxon>
        <taxon>Pseudomonadaceae</taxon>
        <taxon>Pseudomonas</taxon>
    </lineage>
</organism>
<dbReference type="EMBL" id="AP023189">
    <property type="protein sequence ID" value="BCG24500.1"/>
    <property type="molecule type" value="Genomic_DNA"/>
</dbReference>
<evidence type="ECO:0000313" key="1">
    <source>
        <dbReference type="EMBL" id="BCG24500.1"/>
    </source>
</evidence>